<dbReference type="AlphaFoldDB" id="A0A6J6P7R5"/>
<dbReference type="InterPro" id="IPR019554">
    <property type="entry name" value="Soluble_ligand-bd"/>
</dbReference>
<dbReference type="InterPro" id="IPR003583">
    <property type="entry name" value="Hlx-hairpin-Hlx_DNA-bd_motif"/>
</dbReference>
<feature type="domain" description="Helix-hairpin-helix DNA-binding motif class 1" evidence="1">
    <location>
        <begin position="184"/>
        <end position="203"/>
    </location>
</feature>
<dbReference type="PANTHER" id="PTHR21180">
    <property type="entry name" value="ENDONUCLEASE/EXONUCLEASE/PHOSPHATASE FAMILY DOMAIN-CONTAINING PROTEIN 1"/>
    <property type="match status" value="1"/>
</dbReference>
<dbReference type="Pfam" id="PF10531">
    <property type="entry name" value="SLBB"/>
    <property type="match status" value="1"/>
</dbReference>
<reference evidence="2" key="1">
    <citation type="submission" date="2020-05" db="EMBL/GenBank/DDBJ databases">
        <authorList>
            <person name="Chiriac C."/>
            <person name="Salcher M."/>
            <person name="Ghai R."/>
            <person name="Kavagutti S V."/>
        </authorList>
    </citation>
    <scope>NUCLEOTIDE SEQUENCE</scope>
</reference>
<name>A0A6J6P7R5_9ZZZZ</name>
<dbReference type="GO" id="GO:0015627">
    <property type="term" value="C:type II protein secretion system complex"/>
    <property type="evidence" value="ECO:0007669"/>
    <property type="project" value="TreeGrafter"/>
</dbReference>
<dbReference type="SUPFAM" id="SSF47781">
    <property type="entry name" value="RuvA domain 2-like"/>
    <property type="match status" value="1"/>
</dbReference>
<dbReference type="PANTHER" id="PTHR21180:SF32">
    <property type="entry name" value="ENDONUCLEASE_EXONUCLEASE_PHOSPHATASE FAMILY DOMAIN-CONTAINING PROTEIN 1"/>
    <property type="match status" value="1"/>
</dbReference>
<sequence>MADFASDRRRVLATLAVAAVAVVVLARLLGFGGESAVRVPSVAEAATVSIPIADGSSTTAAGSASLVVDVEGAVRRPGLYRFRSGARVADALVRAGGLKPSAAAGGVNLAAPLADGEQVVVPARSTAGVGDAAAGGGAATGGGAPVDLNSATVEQLDGLPGIGPVTAQKIIDYRLAHGPFTSVDQLDAIPGIGASRIENLRGLVVPA</sequence>
<evidence type="ECO:0000313" key="2">
    <source>
        <dbReference type="EMBL" id="CAB4692374.1"/>
    </source>
</evidence>
<organism evidence="2">
    <name type="scientific">freshwater metagenome</name>
    <dbReference type="NCBI Taxonomy" id="449393"/>
    <lineage>
        <taxon>unclassified sequences</taxon>
        <taxon>metagenomes</taxon>
        <taxon>ecological metagenomes</taxon>
    </lineage>
</organism>
<accession>A0A6J6P7R5</accession>
<dbReference type="InterPro" id="IPR051675">
    <property type="entry name" value="Endo/Exo/Phosphatase_dom_1"/>
</dbReference>
<dbReference type="GO" id="GO:0006281">
    <property type="term" value="P:DNA repair"/>
    <property type="evidence" value="ECO:0007669"/>
    <property type="project" value="InterPro"/>
</dbReference>
<dbReference type="GO" id="GO:0015628">
    <property type="term" value="P:protein secretion by the type II secretion system"/>
    <property type="evidence" value="ECO:0007669"/>
    <property type="project" value="TreeGrafter"/>
</dbReference>
<protein>
    <submittedName>
        <fullName evidence="2">Unannotated protein</fullName>
    </submittedName>
</protein>
<gene>
    <name evidence="2" type="ORF">UFOPK2399_00811</name>
</gene>
<dbReference type="InterPro" id="IPR010994">
    <property type="entry name" value="RuvA_2-like"/>
</dbReference>
<proteinExistence type="predicted"/>
<dbReference type="Gene3D" id="3.10.560.10">
    <property type="entry name" value="Outer membrane lipoprotein wza domain like"/>
    <property type="match status" value="1"/>
</dbReference>
<evidence type="ECO:0000259" key="1">
    <source>
        <dbReference type="SMART" id="SM00278"/>
    </source>
</evidence>
<dbReference type="SMART" id="SM00278">
    <property type="entry name" value="HhH1"/>
    <property type="match status" value="2"/>
</dbReference>
<dbReference type="Gene3D" id="1.10.150.320">
    <property type="entry name" value="Photosystem II 12 kDa extrinsic protein"/>
    <property type="match status" value="1"/>
</dbReference>
<dbReference type="EMBL" id="CAEZXP010000001">
    <property type="protein sequence ID" value="CAB4692374.1"/>
    <property type="molecule type" value="Genomic_DNA"/>
</dbReference>
<feature type="domain" description="Helix-hairpin-helix DNA-binding motif class 1" evidence="1">
    <location>
        <begin position="154"/>
        <end position="173"/>
    </location>
</feature>
<dbReference type="Pfam" id="PF12836">
    <property type="entry name" value="HHH_3"/>
    <property type="match status" value="1"/>
</dbReference>
<dbReference type="GO" id="GO:0003677">
    <property type="term" value="F:DNA binding"/>
    <property type="evidence" value="ECO:0007669"/>
    <property type="project" value="InterPro"/>
</dbReference>